<dbReference type="EMBL" id="BAABHS010000022">
    <property type="protein sequence ID" value="GAA4980209.1"/>
    <property type="molecule type" value="Genomic_DNA"/>
</dbReference>
<organism evidence="1 2">
    <name type="scientific">Yinghuangia aomiensis</name>
    <dbReference type="NCBI Taxonomy" id="676205"/>
    <lineage>
        <taxon>Bacteria</taxon>
        <taxon>Bacillati</taxon>
        <taxon>Actinomycetota</taxon>
        <taxon>Actinomycetes</taxon>
        <taxon>Kitasatosporales</taxon>
        <taxon>Streptomycetaceae</taxon>
        <taxon>Yinghuangia</taxon>
    </lineage>
</organism>
<evidence type="ECO:0000313" key="1">
    <source>
        <dbReference type="EMBL" id="GAA4980209.1"/>
    </source>
</evidence>
<reference evidence="2" key="1">
    <citation type="journal article" date="2019" name="Int. J. Syst. Evol. Microbiol.">
        <title>The Global Catalogue of Microorganisms (GCM) 10K type strain sequencing project: providing services to taxonomists for standard genome sequencing and annotation.</title>
        <authorList>
            <consortium name="The Broad Institute Genomics Platform"/>
            <consortium name="The Broad Institute Genome Sequencing Center for Infectious Disease"/>
            <person name="Wu L."/>
            <person name="Ma J."/>
        </authorList>
    </citation>
    <scope>NUCLEOTIDE SEQUENCE [LARGE SCALE GENOMIC DNA]</scope>
    <source>
        <strain evidence="2">JCM 17986</strain>
    </source>
</reference>
<protein>
    <submittedName>
        <fullName evidence="1">Uncharacterized protein</fullName>
    </submittedName>
</protein>
<proteinExistence type="predicted"/>
<dbReference type="Proteomes" id="UP001500466">
    <property type="component" value="Unassembled WGS sequence"/>
</dbReference>
<accession>A0ABP9HX67</accession>
<gene>
    <name evidence="1" type="ORF">GCM10023205_56500</name>
</gene>
<name>A0ABP9HX67_9ACTN</name>
<comment type="caution">
    <text evidence="1">The sequence shown here is derived from an EMBL/GenBank/DDBJ whole genome shotgun (WGS) entry which is preliminary data.</text>
</comment>
<evidence type="ECO:0000313" key="2">
    <source>
        <dbReference type="Proteomes" id="UP001500466"/>
    </source>
</evidence>
<sequence>MAETGGADLHQHLVRARVADLEVVDNQGFLAVEQNAFHQFSSVVGLIHLVRTGASFFDGGPAGFCPNLAPI</sequence>
<keyword evidence="2" id="KW-1185">Reference proteome</keyword>